<feature type="transmembrane region" description="Helical" evidence="1">
    <location>
        <begin position="519"/>
        <end position="539"/>
    </location>
</feature>
<dbReference type="InterPro" id="IPR001036">
    <property type="entry name" value="Acrflvin-R"/>
</dbReference>
<keyword evidence="1" id="KW-0812">Transmembrane</keyword>
<comment type="caution">
    <text evidence="2">The sequence shown here is derived from an EMBL/GenBank/DDBJ whole genome shotgun (WGS) entry which is preliminary data.</text>
</comment>
<dbReference type="Gene3D" id="3.30.70.1430">
    <property type="entry name" value="Multidrug efflux transporter AcrB pore domain"/>
    <property type="match status" value="2"/>
</dbReference>
<dbReference type="Proteomes" id="UP000295375">
    <property type="component" value="Unassembled WGS sequence"/>
</dbReference>
<feature type="transmembrane region" description="Helical" evidence="1">
    <location>
        <begin position="837"/>
        <end position="856"/>
    </location>
</feature>
<organism evidence="2 3">
    <name type="scientific">Permianibacter aggregans</name>
    <dbReference type="NCBI Taxonomy" id="1510150"/>
    <lineage>
        <taxon>Bacteria</taxon>
        <taxon>Pseudomonadati</taxon>
        <taxon>Pseudomonadota</taxon>
        <taxon>Gammaproteobacteria</taxon>
        <taxon>Pseudomonadales</taxon>
        <taxon>Pseudomonadaceae</taxon>
        <taxon>Permianibacter</taxon>
    </lineage>
</organism>
<dbReference type="SUPFAM" id="SSF82693">
    <property type="entry name" value="Multidrug efflux transporter AcrB pore domain, PN1, PN2, PC1 and PC2 subdomains"/>
    <property type="match status" value="2"/>
</dbReference>
<feature type="transmembrane region" description="Helical" evidence="1">
    <location>
        <begin position="12"/>
        <end position="32"/>
    </location>
</feature>
<dbReference type="RefSeq" id="WP_133587069.1">
    <property type="nucleotide sequence ID" value="NZ_CP037953.1"/>
</dbReference>
<feature type="transmembrane region" description="Helical" evidence="1">
    <location>
        <begin position="429"/>
        <end position="449"/>
    </location>
</feature>
<dbReference type="Gene3D" id="3.30.70.1440">
    <property type="entry name" value="Multidrug efflux transporter AcrB pore domain"/>
    <property type="match status" value="1"/>
</dbReference>
<name>A0A4R6UV17_9GAMM</name>
<feature type="transmembrane region" description="Helical" evidence="1">
    <location>
        <begin position="461"/>
        <end position="486"/>
    </location>
</feature>
<evidence type="ECO:0000313" key="3">
    <source>
        <dbReference type="Proteomes" id="UP000295375"/>
    </source>
</evidence>
<feature type="transmembrane region" description="Helical" evidence="1">
    <location>
        <begin position="357"/>
        <end position="376"/>
    </location>
</feature>
<feature type="transmembrane region" description="Helical" evidence="1">
    <location>
        <begin position="974"/>
        <end position="997"/>
    </location>
</feature>
<keyword evidence="1" id="KW-1133">Transmembrane helix</keyword>
<dbReference type="AlphaFoldDB" id="A0A4R6UV17"/>
<dbReference type="Gene3D" id="3.30.70.1320">
    <property type="entry name" value="Multidrug efflux transporter AcrB pore domain like"/>
    <property type="match status" value="1"/>
</dbReference>
<keyword evidence="1" id="KW-0472">Membrane</keyword>
<dbReference type="EMBL" id="SNYM01000001">
    <property type="protein sequence ID" value="TDQ51218.1"/>
    <property type="molecule type" value="Genomic_DNA"/>
</dbReference>
<evidence type="ECO:0000256" key="1">
    <source>
        <dbReference type="SAM" id="Phobius"/>
    </source>
</evidence>
<dbReference type="Pfam" id="PF00873">
    <property type="entry name" value="ACR_tran"/>
    <property type="match status" value="1"/>
</dbReference>
<dbReference type="PRINTS" id="PR00702">
    <property type="entry name" value="ACRIFLAVINRP"/>
</dbReference>
<dbReference type="SUPFAM" id="SSF82866">
    <property type="entry name" value="Multidrug efflux transporter AcrB transmembrane domain"/>
    <property type="match status" value="2"/>
</dbReference>
<dbReference type="PANTHER" id="PTHR32063:SF73">
    <property type="entry name" value="RND SUPERFAMILY EFFLUX PUMP PERMEASE COMPONENT 1"/>
    <property type="match status" value="1"/>
</dbReference>
<feature type="transmembrane region" description="Helical" evidence="1">
    <location>
        <begin position="382"/>
        <end position="408"/>
    </location>
</feature>
<dbReference type="GO" id="GO:0042910">
    <property type="term" value="F:xenobiotic transmembrane transporter activity"/>
    <property type="evidence" value="ECO:0007669"/>
    <property type="project" value="TreeGrafter"/>
</dbReference>
<evidence type="ECO:0000313" key="2">
    <source>
        <dbReference type="EMBL" id="TDQ51218.1"/>
    </source>
</evidence>
<gene>
    <name evidence="2" type="ORF">EV696_101191</name>
</gene>
<dbReference type="PANTHER" id="PTHR32063">
    <property type="match status" value="1"/>
</dbReference>
<proteinExistence type="predicted"/>
<accession>A0A4R6UV17</accession>
<dbReference type="OrthoDB" id="5287122at2"/>
<protein>
    <submittedName>
        <fullName evidence="2">HAE1 family hydrophobic/amphiphilic exporter-1</fullName>
    </submittedName>
</protein>
<sequence>MRITELSLRRPVTTIMFFLCFVALGGVATRLLPLEYFPEVQFPGIFIQIPYQGASAEEVERLVTRPVEEVLSTLSGIKRFRSDTNGDGAQIMLFFGWDQNPAIKGIEAREKIDAIRHQLPSDLQRLFVFTGRTTDQPMLEIRLSSDAVDLSRAYELLDRKLKRAIEAVPGVSKVQLGGVDPLQVEIQLNADRIAAHGIRIEELAGKLARQNFAVSAGQITDGQQRFRVKPIGEWQSLEEIRSIPVNDRGLTLSDIATVTISHPIREVGRHLDLKDAIAMSVSRESGANLVETTDAVMKRIQEVGKSSDFQGIQMYVMDNQAEGVVTSLQDIGLSGAIGFLFSILVLYLFLRNWWVTLIVSTAVPFAILMTLAYMYLTGVTLNILSMMGLMLAIGMLVDNAVVVSESIFREEVRNPNRRRDAIIAGAKHVGLAVVTGTLTTIIVFLPNIIGEKINITVFLSHVAKTITVSLCASLFISLTIIPLLLYKLPIKVKNQNVAWVENLSERYSRLLGWTIRHPVWTFVIGIGLLASVALPMQFVKTEMFEETAQDRIRINYEVNGRYTVERVEAAVTPIEQWLLENKERFDIDSVYSYFVTDEAGTTILLNKPRRTEMGMLELRDLIQKEMPQFALGKAVFGRDRFGGGEDMRVLLTGDSTEKLVELSYELAYLMRNIEGFNEVRSEAGSGEMEVQVRVDRDKAQALGLSPDTVARSIGIAMRGQPLRTMRTRLGETKVQLIFNKEDRKSLSDLENLPLFMPDGTHVPLSTVASIEMQRSFERIRRENRQTTIGVTAVAEGMSGEEMRKKIEPVLKLLDLPPGYSAGFGGGFDRESEANKVFAQNMLLALMMIYIVMAAMFESLIFPTAVIFSIFYAIVGVFWFFMATGTTMTIMANIGILVLMGVVVNNGIVLIDHINQLRQSGIDRANAIMQAGRERLRPILMTTATTVLGLLPLCFGETTIGGDSDSPPYYPMARAVVGGLLFSTFITLLVLPTIYTALDNLRIWQARVWKEAKFRATGRYNPVIK</sequence>
<dbReference type="Gene3D" id="3.30.2090.10">
    <property type="entry name" value="Multidrug efflux transporter AcrB TolC docking domain, DN and DC subdomains"/>
    <property type="match status" value="2"/>
</dbReference>
<keyword evidence="3" id="KW-1185">Reference proteome</keyword>
<dbReference type="InterPro" id="IPR027463">
    <property type="entry name" value="AcrB_DN_DC_subdom"/>
</dbReference>
<feature type="transmembrane region" description="Helical" evidence="1">
    <location>
        <begin position="863"/>
        <end position="881"/>
    </location>
</feature>
<dbReference type="GO" id="GO:0005886">
    <property type="term" value="C:plasma membrane"/>
    <property type="evidence" value="ECO:0007669"/>
    <property type="project" value="TreeGrafter"/>
</dbReference>
<dbReference type="SUPFAM" id="SSF82714">
    <property type="entry name" value="Multidrug efflux transporter AcrB TolC docking domain, DN and DC subdomains"/>
    <property type="match status" value="2"/>
</dbReference>
<feature type="transmembrane region" description="Helical" evidence="1">
    <location>
        <begin position="935"/>
        <end position="954"/>
    </location>
</feature>
<feature type="transmembrane region" description="Helical" evidence="1">
    <location>
        <begin position="893"/>
        <end position="914"/>
    </location>
</feature>
<reference evidence="2 3" key="1">
    <citation type="submission" date="2019-03" db="EMBL/GenBank/DDBJ databases">
        <title>Genomic Encyclopedia of Type Strains, Phase IV (KMG-IV): sequencing the most valuable type-strain genomes for metagenomic binning, comparative biology and taxonomic classification.</title>
        <authorList>
            <person name="Goeker M."/>
        </authorList>
    </citation>
    <scope>NUCLEOTIDE SEQUENCE [LARGE SCALE GENOMIC DNA]</scope>
    <source>
        <strain evidence="2 3">DSM 103792</strain>
    </source>
</reference>
<feature type="transmembrane region" description="Helical" evidence="1">
    <location>
        <begin position="331"/>
        <end position="350"/>
    </location>
</feature>
<dbReference type="Gene3D" id="1.20.1640.10">
    <property type="entry name" value="Multidrug efflux transporter AcrB transmembrane domain"/>
    <property type="match status" value="2"/>
</dbReference>